<evidence type="ECO:0000313" key="1">
    <source>
        <dbReference type="EMBL" id="PXF21063.1"/>
    </source>
</evidence>
<dbReference type="Proteomes" id="UP000248161">
    <property type="component" value="Unassembled WGS sequence"/>
</dbReference>
<comment type="caution">
    <text evidence="1">The sequence shown here is derived from an EMBL/GenBank/DDBJ whole genome shotgun (WGS) entry which is preliminary data.</text>
</comment>
<accession>A0A2V3HPQ3</accession>
<dbReference type="AlphaFoldDB" id="A0A2V3HPQ3"/>
<proteinExistence type="predicted"/>
<protein>
    <submittedName>
        <fullName evidence="1">Uncharacterized protein</fullName>
    </submittedName>
</protein>
<name>A0A2V3HPQ3_9ARCH</name>
<organism evidence="1 2">
    <name type="scientific">Candidatus Thalassarchaeum betae</name>
    <dbReference type="NCBI Taxonomy" id="2599289"/>
    <lineage>
        <taxon>Archaea</taxon>
        <taxon>Methanobacteriati</taxon>
        <taxon>Thermoplasmatota</taxon>
        <taxon>Candidatus Poseidoniia</taxon>
        <taxon>Candidatus Poseidoniales</taxon>
        <taxon>Candidatus Thalassarchaeaceae</taxon>
        <taxon>Candidatus Thalassarchaeum</taxon>
    </lineage>
</organism>
<evidence type="ECO:0000313" key="2">
    <source>
        <dbReference type="Proteomes" id="UP000248161"/>
    </source>
</evidence>
<reference evidence="1 2" key="1">
    <citation type="journal article" date="2015" name="Nat. Commun.">
        <title>Genomic and transcriptomic evidence for scavenging of diverse organic compounds by widespread deep-sea archaea.</title>
        <authorList>
            <person name="Li M."/>
            <person name="Baker B.J."/>
            <person name="Anantharaman K."/>
            <person name="Jain S."/>
            <person name="Breier J.A."/>
            <person name="Dick G.J."/>
        </authorList>
    </citation>
    <scope>NUCLEOTIDE SEQUENCE [LARGE SCALE GENOMIC DNA]</scope>
    <source>
        <strain evidence="1">Cayman_51_deep</strain>
    </source>
</reference>
<dbReference type="EMBL" id="PSPG01000012">
    <property type="protein sequence ID" value="PXF21063.1"/>
    <property type="molecule type" value="Genomic_DNA"/>
</dbReference>
<sequence>MLLLVEREAFDGLCSMPLGELLDGMQRRALRDRRPESDQRFHRAFDVDLEGDVLEWSDGAEGTDPSRSLREQRISPASACGLALALTRWCSVGEWRCWDARLYLYIEPLLGRGVSAEEFLRPEMWAEFSDALAKTDRLSYSESVVLDWMSRRQDLGETMEPSEDPRILPTMEAHRTASDSLHIFLERARREGLSLLIGREYLDPGLWKLDSESLDSALGVGA</sequence>
<gene>
    <name evidence="1" type="ORF">CXX69_05610</name>
</gene>